<evidence type="ECO:0000256" key="1">
    <source>
        <dbReference type="SAM" id="Coils"/>
    </source>
</evidence>
<sequence>MAFTDFKNSLLAKTHLRIKPVLKNSKSASYFTITLSLFCLSFFGLFAIRPTLITAVSLIKEVRDLKNLNLDYENQIGNIIRAQSEYEKVRDGIALIENALPPNADFTKLARGIETYAAENQFQLNQLQIDSAPISPLTEKQKLQKMNFILIGKGSYASVKNYLNDILNWKRIITVDSLDLVQEGGTVSGILRMTVKGTAYYEP</sequence>
<dbReference type="Pfam" id="PF04350">
    <property type="entry name" value="PilO"/>
    <property type="match status" value="1"/>
</dbReference>
<dbReference type="Gene3D" id="3.30.70.60">
    <property type="match status" value="1"/>
</dbReference>
<dbReference type="InterPro" id="IPR014717">
    <property type="entry name" value="Transl_elong_EF1B/ribsomal_bS6"/>
</dbReference>
<dbReference type="GO" id="GO:0043107">
    <property type="term" value="P:type IV pilus-dependent motility"/>
    <property type="evidence" value="ECO:0007669"/>
    <property type="project" value="InterPro"/>
</dbReference>
<organism evidence="3 4">
    <name type="scientific">Candidatus Gottesmanbacteria bacterium RIFCSPLOWO2_01_FULL_42_22</name>
    <dbReference type="NCBI Taxonomy" id="1798391"/>
    <lineage>
        <taxon>Bacteria</taxon>
        <taxon>Candidatus Gottesmaniibacteriota</taxon>
    </lineage>
</organism>
<keyword evidence="2" id="KW-0812">Transmembrane</keyword>
<dbReference type="Proteomes" id="UP000176228">
    <property type="component" value="Unassembled WGS sequence"/>
</dbReference>
<evidence type="ECO:0000313" key="3">
    <source>
        <dbReference type="EMBL" id="OGG35375.1"/>
    </source>
</evidence>
<evidence type="ECO:0000313" key="4">
    <source>
        <dbReference type="Proteomes" id="UP000176228"/>
    </source>
</evidence>
<name>A0A1F6BEL5_9BACT</name>
<comment type="caution">
    <text evidence="3">The sequence shown here is derived from an EMBL/GenBank/DDBJ whole genome shotgun (WGS) entry which is preliminary data.</text>
</comment>
<dbReference type="GO" id="GO:0043683">
    <property type="term" value="P:type IV pilus assembly"/>
    <property type="evidence" value="ECO:0007669"/>
    <property type="project" value="InterPro"/>
</dbReference>
<keyword evidence="2" id="KW-1133">Transmembrane helix</keyword>
<dbReference type="STRING" id="1798391.A2968_04670"/>
<evidence type="ECO:0008006" key="5">
    <source>
        <dbReference type="Google" id="ProtNLM"/>
    </source>
</evidence>
<dbReference type="EMBL" id="MFJU01000027">
    <property type="protein sequence ID" value="OGG35375.1"/>
    <property type="molecule type" value="Genomic_DNA"/>
</dbReference>
<feature type="transmembrane region" description="Helical" evidence="2">
    <location>
        <begin position="28"/>
        <end position="48"/>
    </location>
</feature>
<gene>
    <name evidence="3" type="ORF">A2968_04670</name>
</gene>
<feature type="coiled-coil region" evidence="1">
    <location>
        <begin position="55"/>
        <end position="85"/>
    </location>
</feature>
<evidence type="ECO:0000256" key="2">
    <source>
        <dbReference type="SAM" id="Phobius"/>
    </source>
</evidence>
<proteinExistence type="predicted"/>
<dbReference type="InterPro" id="IPR007445">
    <property type="entry name" value="PilO"/>
</dbReference>
<dbReference type="AlphaFoldDB" id="A0A1F6BEL5"/>
<protein>
    <recommendedName>
        <fullName evidence="5">Type 4 fimbrial biogenesis protein PilO</fullName>
    </recommendedName>
</protein>
<reference evidence="3 4" key="1">
    <citation type="journal article" date="2016" name="Nat. Commun.">
        <title>Thousands of microbial genomes shed light on interconnected biogeochemical processes in an aquifer system.</title>
        <authorList>
            <person name="Anantharaman K."/>
            <person name="Brown C.T."/>
            <person name="Hug L.A."/>
            <person name="Sharon I."/>
            <person name="Castelle C.J."/>
            <person name="Probst A.J."/>
            <person name="Thomas B.C."/>
            <person name="Singh A."/>
            <person name="Wilkins M.J."/>
            <person name="Karaoz U."/>
            <person name="Brodie E.L."/>
            <person name="Williams K.H."/>
            <person name="Hubbard S.S."/>
            <person name="Banfield J.F."/>
        </authorList>
    </citation>
    <scope>NUCLEOTIDE SEQUENCE [LARGE SCALE GENOMIC DNA]</scope>
</reference>
<accession>A0A1F6BEL5</accession>
<keyword evidence="2" id="KW-0472">Membrane</keyword>
<keyword evidence="1" id="KW-0175">Coiled coil</keyword>